<evidence type="ECO:0000256" key="6">
    <source>
        <dbReference type="ARBA" id="ARBA00022984"/>
    </source>
</evidence>
<keyword evidence="6" id="KW-0573">Peptidoglycan synthesis</keyword>
<dbReference type="PANTHER" id="PTHR30474:SF2">
    <property type="entry name" value="PEPTIDOGLYCAN GLYCOSYLTRANSFERASE FTSW-RELATED"/>
    <property type="match status" value="1"/>
</dbReference>
<proteinExistence type="inferred from homology"/>
<evidence type="ECO:0000256" key="3">
    <source>
        <dbReference type="ARBA" id="ARBA00022679"/>
    </source>
</evidence>
<dbReference type="EMBL" id="CP036287">
    <property type="protein sequence ID" value="QDU69026.1"/>
    <property type="molecule type" value="Genomic_DNA"/>
</dbReference>
<dbReference type="KEGG" id="pbap:Pla133_41420"/>
<evidence type="ECO:0000313" key="17">
    <source>
        <dbReference type="EMBL" id="QDU69026.1"/>
    </source>
</evidence>
<reference evidence="17 18" key="1">
    <citation type="submission" date="2019-02" db="EMBL/GenBank/DDBJ databases">
        <title>Deep-cultivation of Planctomycetes and their phenomic and genomic characterization uncovers novel biology.</title>
        <authorList>
            <person name="Wiegand S."/>
            <person name="Jogler M."/>
            <person name="Boedeker C."/>
            <person name="Pinto D."/>
            <person name="Vollmers J."/>
            <person name="Rivas-Marin E."/>
            <person name="Kohn T."/>
            <person name="Peeters S.H."/>
            <person name="Heuer A."/>
            <person name="Rast P."/>
            <person name="Oberbeckmann S."/>
            <person name="Bunk B."/>
            <person name="Jeske O."/>
            <person name="Meyerdierks A."/>
            <person name="Storesund J.E."/>
            <person name="Kallscheuer N."/>
            <person name="Luecker S."/>
            <person name="Lage O.M."/>
            <person name="Pohl T."/>
            <person name="Merkel B.J."/>
            <person name="Hornburger P."/>
            <person name="Mueller R.-W."/>
            <person name="Bruemmer F."/>
            <person name="Labrenz M."/>
            <person name="Spormann A.M."/>
            <person name="Op den Camp H."/>
            <person name="Overmann J."/>
            <person name="Amann R."/>
            <person name="Jetten M.S.M."/>
            <person name="Mascher T."/>
            <person name="Medema M.H."/>
            <person name="Devos D.P."/>
            <person name="Kaster A.-K."/>
            <person name="Ovreas L."/>
            <person name="Rohde M."/>
            <person name="Galperin M.Y."/>
            <person name="Jogler C."/>
        </authorList>
    </citation>
    <scope>NUCLEOTIDE SEQUENCE [LARGE SCALE GENOMIC DNA]</scope>
    <source>
        <strain evidence="17 18">Pla133</strain>
    </source>
</reference>
<evidence type="ECO:0000256" key="9">
    <source>
        <dbReference type="ARBA" id="ARBA00032370"/>
    </source>
</evidence>
<dbReference type="Proteomes" id="UP000316921">
    <property type="component" value="Chromosome"/>
</dbReference>
<keyword evidence="7 16" id="KW-1133">Transmembrane helix</keyword>
<organism evidence="17 18">
    <name type="scientific">Engelhardtia mirabilis</name>
    <dbReference type="NCBI Taxonomy" id="2528011"/>
    <lineage>
        <taxon>Bacteria</taxon>
        <taxon>Pseudomonadati</taxon>
        <taxon>Planctomycetota</taxon>
        <taxon>Planctomycetia</taxon>
        <taxon>Planctomycetia incertae sedis</taxon>
        <taxon>Engelhardtia</taxon>
    </lineage>
</organism>
<comment type="subcellular location">
    <subcellularLocation>
        <location evidence="1">Membrane</location>
        <topology evidence="1">Multi-pass membrane protein</topology>
    </subcellularLocation>
</comment>
<evidence type="ECO:0000256" key="16">
    <source>
        <dbReference type="SAM" id="Phobius"/>
    </source>
</evidence>
<keyword evidence="5" id="KW-0133">Cell shape</keyword>
<dbReference type="PANTHER" id="PTHR30474">
    <property type="entry name" value="CELL CYCLE PROTEIN"/>
    <property type="match status" value="1"/>
</dbReference>
<dbReference type="GO" id="GO:0008360">
    <property type="term" value="P:regulation of cell shape"/>
    <property type="evidence" value="ECO:0007669"/>
    <property type="project" value="UniProtKB-KW"/>
</dbReference>
<comment type="similarity">
    <text evidence="11">Belongs to the SEDS family. FtsW subfamily.</text>
</comment>
<evidence type="ECO:0000256" key="5">
    <source>
        <dbReference type="ARBA" id="ARBA00022960"/>
    </source>
</evidence>
<keyword evidence="18" id="KW-1185">Reference proteome</keyword>
<evidence type="ECO:0000256" key="7">
    <source>
        <dbReference type="ARBA" id="ARBA00022989"/>
    </source>
</evidence>
<keyword evidence="3 17" id="KW-0808">Transferase</keyword>
<evidence type="ECO:0000256" key="2">
    <source>
        <dbReference type="ARBA" id="ARBA00022676"/>
    </source>
</evidence>
<feature type="transmembrane region" description="Helical" evidence="16">
    <location>
        <begin position="28"/>
        <end position="50"/>
    </location>
</feature>
<evidence type="ECO:0000256" key="4">
    <source>
        <dbReference type="ARBA" id="ARBA00022692"/>
    </source>
</evidence>
<evidence type="ECO:0000313" key="18">
    <source>
        <dbReference type="Proteomes" id="UP000316921"/>
    </source>
</evidence>
<evidence type="ECO:0000256" key="12">
    <source>
        <dbReference type="ARBA" id="ARBA00041185"/>
    </source>
</evidence>
<feature type="transmembrane region" description="Helical" evidence="16">
    <location>
        <begin position="361"/>
        <end position="385"/>
    </location>
</feature>
<keyword evidence="4 16" id="KW-0812">Transmembrane</keyword>
<feature type="transmembrane region" description="Helical" evidence="16">
    <location>
        <begin position="329"/>
        <end position="349"/>
    </location>
</feature>
<dbReference type="Pfam" id="PF01098">
    <property type="entry name" value="FTSW_RODA_SPOVE"/>
    <property type="match status" value="1"/>
</dbReference>
<gene>
    <name evidence="17" type="primary">mrdB</name>
    <name evidence="17" type="ORF">Pla133_41420</name>
</gene>
<dbReference type="AlphaFoldDB" id="A0A518BPX6"/>
<feature type="transmembrane region" description="Helical" evidence="16">
    <location>
        <begin position="94"/>
        <end position="111"/>
    </location>
</feature>
<dbReference type="EC" id="2.4.99.28" evidence="14"/>
<feature type="transmembrane region" description="Helical" evidence="16">
    <location>
        <begin position="201"/>
        <end position="219"/>
    </location>
</feature>
<evidence type="ECO:0000256" key="13">
    <source>
        <dbReference type="ARBA" id="ARBA00041418"/>
    </source>
</evidence>
<feature type="transmembrane region" description="Helical" evidence="16">
    <location>
        <begin position="158"/>
        <end position="174"/>
    </location>
</feature>
<sequence>MRNAARRDWSARRAVPRGLLHGLRLNHFPFGLLLLALGLFAVGLTFIHSMASVDELFQRDEVSFDSHVKKVVVALPMLVLGALVRPRFLRKHAWTLYAVAIVMLLLVPLVGEERNNARRWIPTPIGFDLQPSELAKLALIVVLARVLHRNRLARLRDWVKPAALALLPMVLVAAQPDLGTAMTIVPVTLGMLYLAGGSGRLISVTVGIVVLVGLSAWKFEWVQDYQLRRIETWAASFDSGALVEGRNGPAFHVYHARVSIGNGGLEGTGLGEGVSSRAGHLPERESDSIFCVVAEELGFARTTLFLACYAALIAGLLRTAAGIRERFTRFVVAGVGLYFAAHFFVNVGVNLGLVPMTGLTLPLLSTGGSSLLTTFLALGLALGLAAQEEPSLDEDAFRA</sequence>
<evidence type="ECO:0000256" key="8">
    <source>
        <dbReference type="ARBA" id="ARBA00023136"/>
    </source>
</evidence>
<dbReference type="RefSeq" id="WP_145068550.1">
    <property type="nucleotide sequence ID" value="NZ_CP036287.1"/>
</dbReference>
<dbReference type="GO" id="GO:0015648">
    <property type="term" value="F:lipid-linked peptidoglycan transporter activity"/>
    <property type="evidence" value="ECO:0007669"/>
    <property type="project" value="TreeGrafter"/>
</dbReference>
<name>A0A518BPX6_9BACT</name>
<protein>
    <recommendedName>
        <fullName evidence="12">Probable peptidoglycan glycosyltransferase FtsW</fullName>
        <ecNumber evidence="14">2.4.99.28</ecNumber>
    </recommendedName>
    <alternativeName>
        <fullName evidence="13">Cell division protein FtsW</fullName>
    </alternativeName>
    <alternativeName>
        <fullName evidence="10">Cell wall polymerase</fullName>
    </alternativeName>
    <alternativeName>
        <fullName evidence="9">Peptidoglycan polymerase</fullName>
    </alternativeName>
</protein>
<evidence type="ECO:0000256" key="15">
    <source>
        <dbReference type="ARBA" id="ARBA00049902"/>
    </source>
</evidence>
<comment type="catalytic activity">
    <reaction evidence="15">
        <text>[GlcNAc-(1-&gt;4)-Mur2Ac(oyl-L-Ala-gamma-D-Glu-L-Lys-D-Ala-D-Ala)](n)-di-trans,octa-cis-undecaprenyl diphosphate + beta-D-GlcNAc-(1-&gt;4)-Mur2Ac(oyl-L-Ala-gamma-D-Glu-L-Lys-D-Ala-D-Ala)-di-trans,octa-cis-undecaprenyl diphosphate = [GlcNAc-(1-&gt;4)-Mur2Ac(oyl-L-Ala-gamma-D-Glu-L-Lys-D-Ala-D-Ala)](n+1)-di-trans,octa-cis-undecaprenyl diphosphate + di-trans,octa-cis-undecaprenyl diphosphate + H(+)</text>
        <dbReference type="Rhea" id="RHEA:23708"/>
        <dbReference type="Rhea" id="RHEA-COMP:9602"/>
        <dbReference type="Rhea" id="RHEA-COMP:9603"/>
        <dbReference type="ChEBI" id="CHEBI:15378"/>
        <dbReference type="ChEBI" id="CHEBI:58405"/>
        <dbReference type="ChEBI" id="CHEBI:60033"/>
        <dbReference type="ChEBI" id="CHEBI:78435"/>
        <dbReference type="EC" id="2.4.99.28"/>
    </reaction>
</comment>
<dbReference type="GO" id="GO:0009252">
    <property type="term" value="P:peptidoglycan biosynthetic process"/>
    <property type="evidence" value="ECO:0007669"/>
    <property type="project" value="UniProtKB-KW"/>
</dbReference>
<keyword evidence="2" id="KW-0328">Glycosyltransferase</keyword>
<evidence type="ECO:0000256" key="14">
    <source>
        <dbReference type="ARBA" id="ARBA00044770"/>
    </source>
</evidence>
<evidence type="ECO:0000256" key="10">
    <source>
        <dbReference type="ARBA" id="ARBA00033270"/>
    </source>
</evidence>
<accession>A0A518BPX6</accession>
<dbReference type="GO" id="GO:0032153">
    <property type="term" value="C:cell division site"/>
    <property type="evidence" value="ECO:0007669"/>
    <property type="project" value="TreeGrafter"/>
</dbReference>
<dbReference type="GO" id="GO:0051301">
    <property type="term" value="P:cell division"/>
    <property type="evidence" value="ECO:0007669"/>
    <property type="project" value="InterPro"/>
</dbReference>
<evidence type="ECO:0000256" key="1">
    <source>
        <dbReference type="ARBA" id="ARBA00004141"/>
    </source>
</evidence>
<keyword evidence="8 16" id="KW-0472">Membrane</keyword>
<dbReference type="GO" id="GO:0005886">
    <property type="term" value="C:plasma membrane"/>
    <property type="evidence" value="ECO:0007669"/>
    <property type="project" value="TreeGrafter"/>
</dbReference>
<dbReference type="GO" id="GO:0008955">
    <property type="term" value="F:peptidoglycan glycosyltransferase activity"/>
    <property type="evidence" value="ECO:0007669"/>
    <property type="project" value="UniProtKB-EC"/>
</dbReference>
<evidence type="ECO:0000256" key="11">
    <source>
        <dbReference type="ARBA" id="ARBA00038053"/>
    </source>
</evidence>
<dbReference type="InterPro" id="IPR001182">
    <property type="entry name" value="FtsW/RodA"/>
</dbReference>